<evidence type="ECO:0000313" key="3">
    <source>
        <dbReference type="EMBL" id="CAB4775459.1"/>
    </source>
</evidence>
<evidence type="ECO:0000259" key="1">
    <source>
        <dbReference type="Pfam" id="PF01796"/>
    </source>
</evidence>
<protein>
    <submittedName>
        <fullName evidence="3">Unannotated protein</fullName>
    </submittedName>
</protein>
<evidence type="ECO:0000313" key="4">
    <source>
        <dbReference type="EMBL" id="CAB4936486.1"/>
    </source>
</evidence>
<dbReference type="Pfam" id="PF01796">
    <property type="entry name" value="OB_ChsH2_C"/>
    <property type="match status" value="1"/>
</dbReference>
<dbReference type="InterPro" id="IPR052513">
    <property type="entry name" value="Thioester_dehydratase-like"/>
</dbReference>
<dbReference type="InterPro" id="IPR022002">
    <property type="entry name" value="ChsH2_Znr"/>
</dbReference>
<gene>
    <name evidence="3" type="ORF">UFOPK2754_03339</name>
    <name evidence="4" type="ORF">UFOPK3543_02975</name>
    <name evidence="5" type="ORF">UFOPK3967_01280</name>
</gene>
<dbReference type="Gene3D" id="6.10.30.10">
    <property type="match status" value="1"/>
</dbReference>
<proteinExistence type="predicted"/>
<dbReference type="InterPro" id="IPR002878">
    <property type="entry name" value="ChsH2_C"/>
</dbReference>
<evidence type="ECO:0000313" key="5">
    <source>
        <dbReference type="EMBL" id="CAB4995237.1"/>
    </source>
</evidence>
<sequence>MSTVLPPGLARPIPLADGLDAPFWLGTQAHELRVQQCASCGTYRWSPEWLCYACHSFDTRWVVVEPTGVLFSFQRIWHPVSPVLASAVPYVTVLVELPQAGHIRMLGNYAGDPADELHIGTHMSARFEDHAPGERDTELAYTLVHWAHTTEAT</sequence>
<dbReference type="PANTHER" id="PTHR34075:SF5">
    <property type="entry name" value="BLR3430 PROTEIN"/>
    <property type="match status" value="1"/>
</dbReference>
<dbReference type="InterPro" id="IPR012340">
    <property type="entry name" value="NA-bd_OB-fold"/>
</dbReference>
<dbReference type="Pfam" id="PF12172">
    <property type="entry name" value="zf-ChsH2"/>
    <property type="match status" value="1"/>
</dbReference>
<dbReference type="SUPFAM" id="SSF50249">
    <property type="entry name" value="Nucleic acid-binding proteins"/>
    <property type="match status" value="1"/>
</dbReference>
<dbReference type="PANTHER" id="PTHR34075">
    <property type="entry name" value="BLR3430 PROTEIN"/>
    <property type="match status" value="1"/>
</dbReference>
<reference evidence="3" key="1">
    <citation type="submission" date="2020-05" db="EMBL/GenBank/DDBJ databases">
        <authorList>
            <person name="Chiriac C."/>
            <person name="Salcher M."/>
            <person name="Ghai R."/>
            <person name="Kavagutti S V."/>
        </authorList>
    </citation>
    <scope>NUCLEOTIDE SEQUENCE</scope>
</reference>
<dbReference type="EMBL" id="CAEZYR010000223">
    <property type="protein sequence ID" value="CAB4775459.1"/>
    <property type="molecule type" value="Genomic_DNA"/>
</dbReference>
<accession>A0A6J6VVS2</accession>
<feature type="domain" description="ChsH2 C-terminal OB-fold" evidence="1">
    <location>
        <begin position="61"/>
        <end position="128"/>
    </location>
</feature>
<feature type="domain" description="ChsH2 rubredoxin-like zinc ribbon" evidence="2">
    <location>
        <begin position="28"/>
        <end position="58"/>
    </location>
</feature>
<dbReference type="EMBL" id="CAFBOS010000067">
    <property type="protein sequence ID" value="CAB4995237.1"/>
    <property type="molecule type" value="Genomic_DNA"/>
</dbReference>
<dbReference type="AlphaFoldDB" id="A0A6J6VVS2"/>
<evidence type="ECO:0000259" key="2">
    <source>
        <dbReference type="Pfam" id="PF12172"/>
    </source>
</evidence>
<name>A0A6J6VVS2_9ZZZZ</name>
<organism evidence="3">
    <name type="scientific">freshwater metagenome</name>
    <dbReference type="NCBI Taxonomy" id="449393"/>
    <lineage>
        <taxon>unclassified sequences</taxon>
        <taxon>metagenomes</taxon>
        <taxon>ecological metagenomes</taxon>
    </lineage>
</organism>
<dbReference type="EMBL" id="CAFBMH010000182">
    <property type="protein sequence ID" value="CAB4936486.1"/>
    <property type="molecule type" value="Genomic_DNA"/>
</dbReference>